<organism evidence="1 2">
    <name type="scientific">Muribaculum caecicola</name>
    <dbReference type="NCBI Taxonomy" id="3038144"/>
    <lineage>
        <taxon>Bacteria</taxon>
        <taxon>Pseudomonadati</taxon>
        <taxon>Bacteroidota</taxon>
        <taxon>Bacteroidia</taxon>
        <taxon>Bacteroidales</taxon>
        <taxon>Muribaculaceae</taxon>
        <taxon>Muribaculum</taxon>
    </lineage>
</organism>
<dbReference type="EMBL" id="SSTG01000025">
    <property type="protein sequence ID" value="THG54257.1"/>
    <property type="molecule type" value="Genomic_DNA"/>
</dbReference>
<sequence length="171" mass="19239">MDTLRVIDIIEGTTVDGPGLRTSIYFAGCSHHCPGCHNVHTWDFESGSEMPITSLTDIIDEAGFNVTFSGGDPLLQHNIEALAKLASHIKETGKTLWCYTGFRYEQLEKMPNLKLLLEHIDVLVDGTFEQDKRDINLLFRGSSNQRLINLNATRNSHKIILWEDTACQHAK</sequence>
<comment type="caution">
    <text evidence="1">The sequence shown here is derived from an EMBL/GenBank/DDBJ whole genome shotgun (WGS) entry which is preliminary data.</text>
</comment>
<proteinExistence type="predicted"/>
<evidence type="ECO:0000313" key="1">
    <source>
        <dbReference type="EMBL" id="THG54257.1"/>
    </source>
</evidence>
<gene>
    <name evidence="1" type="primary">nrdG</name>
    <name evidence="1" type="ORF">E5990_03580</name>
</gene>
<reference evidence="1" key="1">
    <citation type="submission" date="2019-04" db="EMBL/GenBank/DDBJ databases">
        <title>Microbes associate with the intestines of laboratory mice.</title>
        <authorList>
            <person name="Navarre W."/>
            <person name="Wong E."/>
            <person name="Huang K.C."/>
            <person name="Tropini C."/>
            <person name="Ng K."/>
            <person name="Yu B."/>
        </authorList>
    </citation>
    <scope>NUCLEOTIDE SEQUENCE</scope>
    <source>
        <strain evidence="1">NM86_A22</strain>
    </source>
</reference>
<accession>A0AC61S6R1</accession>
<evidence type="ECO:0000313" key="2">
    <source>
        <dbReference type="Proteomes" id="UP000305401"/>
    </source>
</evidence>
<keyword evidence="2" id="KW-1185">Reference proteome</keyword>
<dbReference type="Proteomes" id="UP000305401">
    <property type="component" value="Unassembled WGS sequence"/>
</dbReference>
<name>A0AC61S6R1_9BACT</name>
<protein>
    <submittedName>
        <fullName evidence="1">Anaerobic ribonucleoside-triphosphate reductase activating protein</fullName>
    </submittedName>
</protein>